<dbReference type="OrthoDB" id="5800423at2759"/>
<sequence length="195" mass="21791">VVILNHRSDMPQVRVAFVDIGEIKFISIESLRCFTDTKEVGSIQAQRPLPARASGAVSDLAKTYDSYWLDHIQGDEGDEYDLLYIGSNGCLNSLRDVCIQEKIISFKSGYQTNSSQMPKKRIHWNEIVVPDLTVQTAADSLKEDSKSNSKVKLNNDKKRTRKKKNNGDQGERPSSRNSDASSTATMDDGICTFKI</sequence>
<keyword evidence="3" id="KW-1185">Reference proteome</keyword>
<feature type="compositionally biased region" description="Basic and acidic residues" evidence="1">
    <location>
        <begin position="165"/>
        <end position="174"/>
    </location>
</feature>
<feature type="compositionally biased region" description="Basic and acidic residues" evidence="1">
    <location>
        <begin position="140"/>
        <end position="157"/>
    </location>
</feature>
<name>A0A7T8KIP4_CALRO</name>
<evidence type="ECO:0008006" key="4">
    <source>
        <dbReference type="Google" id="ProtNLM"/>
    </source>
</evidence>
<feature type="compositionally biased region" description="Polar residues" evidence="1">
    <location>
        <begin position="175"/>
        <end position="185"/>
    </location>
</feature>
<reference evidence="3" key="1">
    <citation type="submission" date="2021-01" db="EMBL/GenBank/DDBJ databases">
        <title>Caligus Genome Assembly.</title>
        <authorList>
            <person name="Gallardo-Escarate C."/>
        </authorList>
    </citation>
    <scope>NUCLEOTIDE SEQUENCE [LARGE SCALE GENOMIC DNA]</scope>
</reference>
<organism evidence="2 3">
    <name type="scientific">Caligus rogercresseyi</name>
    <name type="common">Sea louse</name>
    <dbReference type="NCBI Taxonomy" id="217165"/>
    <lineage>
        <taxon>Eukaryota</taxon>
        <taxon>Metazoa</taxon>
        <taxon>Ecdysozoa</taxon>
        <taxon>Arthropoda</taxon>
        <taxon>Crustacea</taxon>
        <taxon>Multicrustacea</taxon>
        <taxon>Hexanauplia</taxon>
        <taxon>Copepoda</taxon>
        <taxon>Siphonostomatoida</taxon>
        <taxon>Caligidae</taxon>
        <taxon>Caligus</taxon>
    </lineage>
</organism>
<feature type="region of interest" description="Disordered" evidence="1">
    <location>
        <begin position="139"/>
        <end position="188"/>
    </location>
</feature>
<feature type="non-terminal residue" evidence="2">
    <location>
        <position position="195"/>
    </location>
</feature>
<protein>
    <recommendedName>
        <fullName evidence="4">Tudor domain-containing protein</fullName>
    </recommendedName>
</protein>
<dbReference type="EMBL" id="CP045890">
    <property type="protein sequence ID" value="QQP56664.1"/>
    <property type="molecule type" value="Genomic_DNA"/>
</dbReference>
<gene>
    <name evidence="2" type="ORF">FKW44_001403</name>
</gene>
<proteinExistence type="predicted"/>
<dbReference type="Proteomes" id="UP000595437">
    <property type="component" value="Chromosome 1"/>
</dbReference>
<dbReference type="AlphaFoldDB" id="A0A7T8KIP4"/>
<evidence type="ECO:0000313" key="3">
    <source>
        <dbReference type="Proteomes" id="UP000595437"/>
    </source>
</evidence>
<evidence type="ECO:0000256" key="1">
    <source>
        <dbReference type="SAM" id="MobiDB-lite"/>
    </source>
</evidence>
<accession>A0A7T8KIP4</accession>
<evidence type="ECO:0000313" key="2">
    <source>
        <dbReference type="EMBL" id="QQP56664.1"/>
    </source>
</evidence>